<feature type="transmembrane region" description="Helical" evidence="5">
    <location>
        <begin position="367"/>
        <end position="390"/>
    </location>
</feature>
<feature type="transmembrane region" description="Helical" evidence="5">
    <location>
        <begin position="260"/>
        <end position="279"/>
    </location>
</feature>
<evidence type="ECO:0000256" key="5">
    <source>
        <dbReference type="SAM" id="Phobius"/>
    </source>
</evidence>
<feature type="transmembrane region" description="Helical" evidence="5">
    <location>
        <begin position="234"/>
        <end position="254"/>
    </location>
</feature>
<evidence type="ECO:0000256" key="2">
    <source>
        <dbReference type="ARBA" id="ARBA00022692"/>
    </source>
</evidence>
<dbReference type="EMBL" id="JBHMBH010000006">
    <property type="protein sequence ID" value="MFB9712725.1"/>
    <property type="molecule type" value="Genomic_DNA"/>
</dbReference>
<feature type="transmembrane region" description="Helical" evidence="5">
    <location>
        <begin position="86"/>
        <end position="105"/>
    </location>
</feature>
<dbReference type="PANTHER" id="PTHR42718">
    <property type="entry name" value="MAJOR FACILITATOR SUPERFAMILY MULTIDRUG TRANSPORTER MFSC"/>
    <property type="match status" value="1"/>
</dbReference>
<organism evidence="7 8">
    <name type="scientific">Arthrobacter methylotrophus</name>
    <dbReference type="NCBI Taxonomy" id="121291"/>
    <lineage>
        <taxon>Bacteria</taxon>
        <taxon>Bacillati</taxon>
        <taxon>Actinomycetota</taxon>
        <taxon>Actinomycetes</taxon>
        <taxon>Micrococcales</taxon>
        <taxon>Micrococcaceae</taxon>
        <taxon>Arthrobacter</taxon>
    </lineage>
</organism>
<comment type="subcellular location">
    <subcellularLocation>
        <location evidence="1">Cell membrane</location>
        <topology evidence="1">Multi-pass membrane protein</topology>
    </subcellularLocation>
</comment>
<feature type="transmembrane region" description="Helical" evidence="5">
    <location>
        <begin position="20"/>
        <end position="44"/>
    </location>
</feature>
<feature type="transmembrane region" description="Helical" evidence="5">
    <location>
        <begin position="291"/>
        <end position="315"/>
    </location>
</feature>
<comment type="caution">
    <text evidence="7">The sequence shown here is derived from an EMBL/GenBank/DDBJ whole genome shotgun (WGS) entry which is preliminary data.</text>
</comment>
<dbReference type="PROSITE" id="PS50850">
    <property type="entry name" value="MFS"/>
    <property type="match status" value="1"/>
</dbReference>
<feature type="transmembrane region" description="Helical" evidence="5">
    <location>
        <begin position="144"/>
        <end position="172"/>
    </location>
</feature>
<keyword evidence="4 5" id="KW-0472">Membrane</keyword>
<dbReference type="Gene3D" id="1.20.1720.10">
    <property type="entry name" value="Multidrug resistance protein D"/>
    <property type="match status" value="1"/>
</dbReference>
<protein>
    <submittedName>
        <fullName evidence="7">MFS transporter</fullName>
    </submittedName>
</protein>
<dbReference type="InterPro" id="IPR011701">
    <property type="entry name" value="MFS"/>
</dbReference>
<name>A0ABV5UJM1_9MICC</name>
<dbReference type="Proteomes" id="UP001589536">
    <property type="component" value="Unassembled WGS sequence"/>
</dbReference>
<evidence type="ECO:0000256" key="3">
    <source>
        <dbReference type="ARBA" id="ARBA00022989"/>
    </source>
</evidence>
<proteinExistence type="predicted"/>
<gene>
    <name evidence="7" type="ORF">ACFFPI_00955</name>
</gene>
<dbReference type="PANTHER" id="PTHR42718:SF39">
    <property type="entry name" value="ACTINORHODIN TRANSPORTER-RELATED"/>
    <property type="match status" value="1"/>
</dbReference>
<dbReference type="CDD" id="cd17321">
    <property type="entry name" value="MFS_MMR_MDR_like"/>
    <property type="match status" value="1"/>
</dbReference>
<feature type="transmembrane region" description="Helical" evidence="5">
    <location>
        <begin position="396"/>
        <end position="414"/>
    </location>
</feature>
<feature type="transmembrane region" description="Helical" evidence="5">
    <location>
        <begin position="443"/>
        <end position="462"/>
    </location>
</feature>
<feature type="transmembrane region" description="Helical" evidence="5">
    <location>
        <begin position="111"/>
        <end position="132"/>
    </location>
</feature>
<feature type="transmembrane region" description="Helical" evidence="5">
    <location>
        <begin position="468"/>
        <end position="489"/>
    </location>
</feature>
<feature type="transmembrane region" description="Helical" evidence="5">
    <location>
        <begin position="178"/>
        <end position="198"/>
    </location>
</feature>
<feature type="transmembrane region" description="Helical" evidence="5">
    <location>
        <begin position="56"/>
        <end position="74"/>
    </location>
</feature>
<evidence type="ECO:0000256" key="1">
    <source>
        <dbReference type="ARBA" id="ARBA00004651"/>
    </source>
</evidence>
<reference evidence="7 8" key="1">
    <citation type="submission" date="2024-09" db="EMBL/GenBank/DDBJ databases">
        <authorList>
            <person name="Sun Q."/>
            <person name="Mori K."/>
        </authorList>
    </citation>
    <scope>NUCLEOTIDE SEQUENCE [LARGE SCALE GENOMIC DNA]</scope>
    <source>
        <strain evidence="7 8">JCM 13519</strain>
    </source>
</reference>
<dbReference type="RefSeq" id="WP_345049719.1">
    <property type="nucleotide sequence ID" value="NZ_BAABED010000001.1"/>
</dbReference>
<dbReference type="SUPFAM" id="SSF103473">
    <property type="entry name" value="MFS general substrate transporter"/>
    <property type="match status" value="1"/>
</dbReference>
<dbReference type="InterPro" id="IPR020846">
    <property type="entry name" value="MFS_dom"/>
</dbReference>
<evidence type="ECO:0000313" key="8">
    <source>
        <dbReference type="Proteomes" id="UP001589536"/>
    </source>
</evidence>
<dbReference type="Pfam" id="PF07690">
    <property type="entry name" value="MFS_1"/>
    <property type="match status" value="2"/>
</dbReference>
<dbReference type="InterPro" id="IPR036259">
    <property type="entry name" value="MFS_trans_sf"/>
</dbReference>
<evidence type="ECO:0000313" key="7">
    <source>
        <dbReference type="EMBL" id="MFB9712725.1"/>
    </source>
</evidence>
<evidence type="ECO:0000259" key="6">
    <source>
        <dbReference type="PROSITE" id="PS50850"/>
    </source>
</evidence>
<sequence length="507" mass="54188">MLIDRQQAIHPTPDPARWRILAVLLTAQFMSLVGISIVNVVLPSIQEGVGASQADLQWVLSGYSLAFGVVLIAAGRAGDVLGRGAFFIIGVTIFTLASVVAGLATDPLSLNIARFVQGAGSGLINPQVMGMMQQNFRGRDLGKAYGFFGTVAGISVAVGPLLGGVLIAFLGAAAGWRWTFLVNVPIGLTTIILACRWFPRPLFSRTERERLDAQRNAQGNAQGKQQTRRDSRDLDPVGCVLLGLAVLTFLLPFVQGRETAWVWWLLPTSLVLLGLWIAWERSYASRGRFPMVDLALFGIGSFSLGNIIGGLYYLGITSVWVLVAIYTQQGQGFSALQAGLLGLPSALFAAASSHWAGRRVTDYGRKIVIWGIFSALLGLGLSIGVIELHAMGNVSLWWLLVSLSFMGIAQGAIISPNQTLTMMEVPVEQSGTAGGLTQAFQRIGTAVGIAMITAVFFSTLRLSTWDTAMSVALASIGMVVVITLIVALGDQRRRNANGRQERASISA</sequence>
<keyword evidence="3 5" id="KW-1133">Transmembrane helix</keyword>
<accession>A0ABV5UJM1</accession>
<keyword evidence="8" id="KW-1185">Reference proteome</keyword>
<feature type="transmembrane region" description="Helical" evidence="5">
    <location>
        <begin position="335"/>
        <end position="355"/>
    </location>
</feature>
<dbReference type="Gene3D" id="1.20.1250.20">
    <property type="entry name" value="MFS general substrate transporter like domains"/>
    <property type="match status" value="1"/>
</dbReference>
<dbReference type="PRINTS" id="PR01036">
    <property type="entry name" value="TCRTETB"/>
</dbReference>
<evidence type="ECO:0000256" key="4">
    <source>
        <dbReference type="ARBA" id="ARBA00023136"/>
    </source>
</evidence>
<feature type="domain" description="Major facilitator superfamily (MFS) profile" evidence="6">
    <location>
        <begin position="20"/>
        <end position="495"/>
    </location>
</feature>
<keyword evidence="2 5" id="KW-0812">Transmembrane</keyword>